<dbReference type="EC" id="3.4.13.19" evidence="1"/>
<dbReference type="GO" id="GO:0006508">
    <property type="term" value="P:proteolysis"/>
    <property type="evidence" value="ECO:0007669"/>
    <property type="project" value="UniProtKB-KW"/>
</dbReference>
<reference evidence="3" key="1">
    <citation type="submission" date="2021-02" db="EMBL/GenBank/DDBJ databases">
        <authorList>
            <person name="Nowell W R."/>
        </authorList>
    </citation>
    <scope>NUCLEOTIDE SEQUENCE</scope>
    <source>
        <strain evidence="3">Ploen Becks lab</strain>
    </source>
</reference>
<feature type="transmembrane region" description="Helical" evidence="2">
    <location>
        <begin position="436"/>
        <end position="458"/>
    </location>
</feature>
<keyword evidence="1" id="KW-0325">Glycoprotein</keyword>
<evidence type="ECO:0000256" key="2">
    <source>
        <dbReference type="SAM" id="Phobius"/>
    </source>
</evidence>
<comment type="caution">
    <text evidence="3">The sequence shown here is derived from an EMBL/GenBank/DDBJ whole genome shotgun (WGS) entry which is preliminary data.</text>
</comment>
<evidence type="ECO:0000313" key="3">
    <source>
        <dbReference type="EMBL" id="CAF0784089.1"/>
    </source>
</evidence>
<organism evidence="3 4">
    <name type="scientific">Brachionus calyciflorus</name>
    <dbReference type="NCBI Taxonomy" id="104777"/>
    <lineage>
        <taxon>Eukaryota</taxon>
        <taxon>Metazoa</taxon>
        <taxon>Spiralia</taxon>
        <taxon>Gnathifera</taxon>
        <taxon>Rotifera</taxon>
        <taxon>Eurotatoria</taxon>
        <taxon>Monogononta</taxon>
        <taxon>Pseudotrocha</taxon>
        <taxon>Ploima</taxon>
        <taxon>Brachionidae</taxon>
        <taxon>Brachionus</taxon>
    </lineage>
</organism>
<dbReference type="GO" id="GO:0046872">
    <property type="term" value="F:metal ion binding"/>
    <property type="evidence" value="ECO:0007669"/>
    <property type="project" value="UniProtKB-UniRule"/>
</dbReference>
<dbReference type="PANTHER" id="PTHR10443:SF12">
    <property type="entry name" value="DIPEPTIDASE"/>
    <property type="match status" value="1"/>
</dbReference>
<proteinExistence type="inferred from homology"/>
<dbReference type="SUPFAM" id="SSF51556">
    <property type="entry name" value="Metallo-dependent hydrolases"/>
    <property type="match status" value="2"/>
</dbReference>
<protein>
    <recommendedName>
        <fullName evidence="1">Dipeptidase</fullName>
        <ecNumber evidence="1">3.4.13.19</ecNumber>
    </recommendedName>
</protein>
<evidence type="ECO:0000256" key="1">
    <source>
        <dbReference type="RuleBase" id="RU341113"/>
    </source>
</evidence>
<dbReference type="EMBL" id="CAJNOC010000624">
    <property type="protein sequence ID" value="CAF0784089.1"/>
    <property type="molecule type" value="Genomic_DNA"/>
</dbReference>
<keyword evidence="2" id="KW-0812">Transmembrane</keyword>
<keyword evidence="1" id="KW-0482">Metalloprotease</keyword>
<accession>A0A813RPW0</accession>
<keyword evidence="1" id="KW-0378">Hydrolase</keyword>
<keyword evidence="2" id="KW-0472">Membrane</keyword>
<dbReference type="Pfam" id="PF01244">
    <property type="entry name" value="Peptidase_M19"/>
    <property type="match status" value="2"/>
</dbReference>
<comment type="subcellular location">
    <subcellularLocation>
        <location evidence="1">Membrane</location>
        <topology evidence="1">Lipid-anchor</topology>
        <topology evidence="1">GPI-anchor</topology>
    </subcellularLocation>
</comment>
<gene>
    <name evidence="3" type="ORF">OXX778_LOCUS5620</name>
</gene>
<name>A0A813RPW0_9BILA</name>
<keyword evidence="1" id="KW-0224">Dipeptidase</keyword>
<dbReference type="Proteomes" id="UP000663879">
    <property type="component" value="Unassembled WGS sequence"/>
</dbReference>
<dbReference type="AlphaFoldDB" id="A0A813RPW0"/>
<evidence type="ECO:0000313" key="4">
    <source>
        <dbReference type="Proteomes" id="UP000663879"/>
    </source>
</evidence>
<dbReference type="Gene3D" id="3.20.20.140">
    <property type="entry name" value="Metal-dependent hydrolases"/>
    <property type="match status" value="2"/>
</dbReference>
<sequence length="841" mass="95058">MEYTKLNKYLLIATLVACIALILALAIGIPLTQNKNPNNELKARRLLNQYPLIDGHNDLPSMVRKNFKNKFNEFDFNDLNKIRDKLNGTEGVTHTDVLRLKQGKLGAQFWAAYASCESLAKDATRIHLEQLDMMKRLIKKFPHFLKYVDNSKDLIKVFNEGKIASLIGLESGHAIDSSLAILRIFYNLGVRYMTLTHNCDVPWATNNRVDRLPNSTDYGGLTDFGRKVIQEMNRLGMIVDLSHVSYQTMLDALDESKAPVMFSHSSVYSLCNHVRNVRDDVLLKLKANQGIIMINFYNGFVACDENNGTVMNVVEHLNKVKELIGIDNIGIGSDFDGVPNTPDGLDDVSKYPNLFKKLLDAGWSENELIKLAGGNILRVLSQVENYAASVKQFSPLDDIISQNDLQPEFKKCRTLLKSLKMSNNWIKVKLSNRKDYVITACFFLAFCLVIGLTLGVVLRETNNLTKARKLLENNPLIDGHNDLPYMIRENFQNRFGKFDLNDFSKIDPFEIQGTDGVIHTDILRLKKGKLGGQFWASYADCNSTGKDAVRLHLEQIDVIKRYIKKYNQVFQYATSSKEIKDAFKRGKIASLIGVESGHAIDSSLAVLRIFYNLGARYMTLTHNCDVPWATNNRVDRLPNSTDYGGLTDFGRKVIQEMNRLGMIVDLSHVSYQTMLDALDESKAPVMFSHSSVYSLCNHVRNVRDDVLLKLKANQGIIMINFYNGFVACDSNNASITNVIEHLNYVKNLIGIDHIGIGSDYDGVDKTPRGLEDVSKFPGLFQKLLDLKWSEEDLIKLAGGNILRVISQVEKYSQSMIRSEPLDDIIKQDDIKPELKKCRTSF</sequence>
<dbReference type="GO" id="GO:0070573">
    <property type="term" value="F:metallodipeptidase activity"/>
    <property type="evidence" value="ECO:0007669"/>
    <property type="project" value="InterPro"/>
</dbReference>
<comment type="subunit">
    <text evidence="1">Homodimer; disulfide-linked.</text>
</comment>
<dbReference type="OrthoDB" id="445695at2759"/>
<keyword evidence="2" id="KW-1133">Transmembrane helix</keyword>
<comment type="catalytic activity">
    <reaction evidence="1">
        <text>an L-aminoacyl-L-amino acid + H2O = 2 an L-alpha-amino acid</text>
        <dbReference type="Rhea" id="RHEA:48940"/>
        <dbReference type="ChEBI" id="CHEBI:15377"/>
        <dbReference type="ChEBI" id="CHEBI:59869"/>
        <dbReference type="ChEBI" id="CHEBI:77460"/>
        <dbReference type="EC" id="3.4.13.19"/>
    </reaction>
</comment>
<keyword evidence="1" id="KW-0645">Protease</keyword>
<dbReference type="PANTHER" id="PTHR10443">
    <property type="entry name" value="MICROSOMAL DIPEPTIDASE"/>
    <property type="match status" value="1"/>
</dbReference>
<keyword evidence="1" id="KW-0336">GPI-anchor</keyword>
<keyword evidence="1" id="KW-0449">Lipoprotein</keyword>
<comment type="cofactor">
    <cofactor evidence="1">
        <name>Zn(2+)</name>
        <dbReference type="ChEBI" id="CHEBI:29105"/>
    </cofactor>
</comment>
<keyword evidence="1" id="KW-0862">Zinc</keyword>
<dbReference type="InterPro" id="IPR032466">
    <property type="entry name" value="Metal_Hydrolase"/>
</dbReference>
<keyword evidence="1" id="KW-1015">Disulfide bond</keyword>
<dbReference type="GO" id="GO:0098552">
    <property type="term" value="C:side of membrane"/>
    <property type="evidence" value="ECO:0007669"/>
    <property type="project" value="UniProtKB-KW"/>
</dbReference>
<keyword evidence="4" id="KW-1185">Reference proteome</keyword>
<dbReference type="InterPro" id="IPR008257">
    <property type="entry name" value="Pept_M19"/>
</dbReference>
<dbReference type="CDD" id="cd01301">
    <property type="entry name" value="rDP_like"/>
    <property type="match status" value="2"/>
</dbReference>
<dbReference type="PROSITE" id="PS51365">
    <property type="entry name" value="RENAL_DIPEPTIDASE_2"/>
    <property type="match status" value="2"/>
</dbReference>
<comment type="similarity">
    <text evidence="1">Belongs to the metallo-dependent hydrolases superfamily. Peptidase M19 family.</text>
</comment>
<keyword evidence="1" id="KW-0479">Metal-binding</keyword>